<dbReference type="PANTHER" id="PTHR22989:SF10">
    <property type="entry name" value="METHYLTRANSFERASE FKBM DOMAIN-CONTAINING PROTEIN"/>
    <property type="match status" value="1"/>
</dbReference>
<organism evidence="2 3">
    <name type="scientific">Panagrolaimus davidi</name>
    <dbReference type="NCBI Taxonomy" id="227884"/>
    <lineage>
        <taxon>Eukaryota</taxon>
        <taxon>Metazoa</taxon>
        <taxon>Ecdysozoa</taxon>
        <taxon>Nematoda</taxon>
        <taxon>Chromadorea</taxon>
        <taxon>Rhabditida</taxon>
        <taxon>Tylenchina</taxon>
        <taxon>Panagrolaimomorpha</taxon>
        <taxon>Panagrolaimoidea</taxon>
        <taxon>Panagrolaimidae</taxon>
        <taxon>Panagrolaimus</taxon>
    </lineage>
</organism>
<evidence type="ECO:0000313" key="3">
    <source>
        <dbReference type="WBParaSite" id="PDA_v2.g496.t1"/>
    </source>
</evidence>
<proteinExistence type="predicted"/>
<protein>
    <submittedName>
        <fullName evidence="3">Methyltransferase FkbM domain-containing protein</fullName>
    </submittedName>
</protein>
<evidence type="ECO:0000313" key="2">
    <source>
        <dbReference type="Proteomes" id="UP000887578"/>
    </source>
</evidence>
<name>A0A914QNQ6_9BILA</name>
<dbReference type="PANTHER" id="PTHR22989">
    <property type="entry name" value="UNCHARACTERIZED DUF13 C.ELEGANS"/>
    <property type="match status" value="1"/>
</dbReference>
<dbReference type="Pfam" id="PF05050">
    <property type="entry name" value="Methyltransf_21"/>
    <property type="match status" value="1"/>
</dbReference>
<feature type="domain" description="Methyltransferase FkbM" evidence="1">
    <location>
        <begin position="87"/>
        <end position="261"/>
    </location>
</feature>
<reference evidence="3" key="1">
    <citation type="submission" date="2022-11" db="UniProtKB">
        <authorList>
            <consortium name="WormBaseParasite"/>
        </authorList>
    </citation>
    <scope>IDENTIFICATION</scope>
</reference>
<dbReference type="WBParaSite" id="PDA_v2.g496.t1">
    <property type="protein sequence ID" value="PDA_v2.g496.t1"/>
    <property type="gene ID" value="PDA_v2.g496"/>
</dbReference>
<dbReference type="Proteomes" id="UP000887578">
    <property type="component" value="Unplaced"/>
</dbReference>
<keyword evidence="2" id="KW-1185">Reference proteome</keyword>
<evidence type="ECO:0000259" key="1">
    <source>
        <dbReference type="Pfam" id="PF05050"/>
    </source>
</evidence>
<dbReference type="AlphaFoldDB" id="A0A914QNQ6"/>
<sequence length="302" mass="34837">MSLLACVLSANQENNNETNIFNKIKPINVSTAELVNALKKLEVINRARDCLIEIFNSWVNLPTTYWFDIPQTIENCGRSIRASIPLIEAGPENYERKYYMLPQLKYVSESCSVITFGIGGEIVAEKHIQMSFPHCSFIGFDPNPNYEKLFVDDLGGKFVKTAVGGKSGKNTIFQLQKSGYAKTPETQIRSAAELIETYHGKDKIIDILNIDIEGSEYGIFEEMLKDKIFENICQINVEIHPIWYYNPGYSYSEVITLFKKLTENGTFIWVKTFVHRFQFFPSYFINVKNKKCMEKYLKNRLY</sequence>
<dbReference type="InterPro" id="IPR006342">
    <property type="entry name" value="FkbM_mtfrase"/>
</dbReference>
<accession>A0A914QNQ6</accession>